<dbReference type="GO" id="GO:0031415">
    <property type="term" value="C:NatA complex"/>
    <property type="evidence" value="ECO:0007669"/>
    <property type="project" value="TreeGrafter"/>
</dbReference>
<dbReference type="Gene3D" id="1.25.40.1040">
    <property type="match status" value="1"/>
</dbReference>
<name>A0A367IVK6_RHIAZ</name>
<feature type="repeat" description="TPR" evidence="3">
    <location>
        <begin position="81"/>
        <end position="114"/>
    </location>
</feature>
<accession>A0A367IVK6</accession>
<dbReference type="InterPro" id="IPR011990">
    <property type="entry name" value="TPR-like_helical_dom_sf"/>
</dbReference>
<dbReference type="EMBL" id="PJQL01003308">
    <property type="protein sequence ID" value="RCH81730.1"/>
    <property type="molecule type" value="Genomic_DNA"/>
</dbReference>
<evidence type="ECO:0000256" key="3">
    <source>
        <dbReference type="PROSITE-ProRule" id="PRU00339"/>
    </source>
</evidence>
<evidence type="ECO:0000256" key="1">
    <source>
        <dbReference type="ARBA" id="ARBA00022737"/>
    </source>
</evidence>
<proteinExistence type="predicted"/>
<keyword evidence="5" id="KW-1185">Reference proteome</keyword>
<evidence type="ECO:0000313" key="4">
    <source>
        <dbReference type="EMBL" id="RCH81730.1"/>
    </source>
</evidence>
<dbReference type="PANTHER" id="PTHR22767:SF2">
    <property type="entry name" value="N(ALPHA)-ACETYLTRANSFERASE 15_16, ISOFORM A"/>
    <property type="match status" value="1"/>
</dbReference>
<dbReference type="Pfam" id="PF12569">
    <property type="entry name" value="NatA_aux_su"/>
    <property type="match status" value="1"/>
</dbReference>
<dbReference type="Pfam" id="PF07719">
    <property type="entry name" value="TPR_2"/>
    <property type="match status" value="1"/>
</dbReference>
<reference evidence="4 5" key="1">
    <citation type="journal article" date="2018" name="G3 (Bethesda)">
        <title>Phylogenetic and Phylogenomic Definition of Rhizopus Species.</title>
        <authorList>
            <person name="Gryganskyi A.P."/>
            <person name="Golan J."/>
            <person name="Dolatabadi S."/>
            <person name="Mondo S."/>
            <person name="Robb S."/>
            <person name="Idnurm A."/>
            <person name="Muszewska A."/>
            <person name="Steczkiewicz K."/>
            <person name="Masonjones S."/>
            <person name="Liao H.L."/>
            <person name="Gajdeczka M.T."/>
            <person name="Anike F."/>
            <person name="Vuek A."/>
            <person name="Anishchenko I.M."/>
            <person name="Voigt K."/>
            <person name="de Hoog G.S."/>
            <person name="Smith M.E."/>
            <person name="Heitman J."/>
            <person name="Vilgalys R."/>
            <person name="Stajich J.E."/>
        </authorList>
    </citation>
    <scope>NUCLEOTIDE SEQUENCE [LARGE SCALE GENOMIC DNA]</scope>
    <source>
        <strain evidence="4 5">CBS 357.93</strain>
    </source>
</reference>
<evidence type="ECO:0000313" key="5">
    <source>
        <dbReference type="Proteomes" id="UP000252139"/>
    </source>
</evidence>
<evidence type="ECO:0000256" key="2">
    <source>
        <dbReference type="ARBA" id="ARBA00022803"/>
    </source>
</evidence>
<organism evidence="4 5">
    <name type="scientific">Rhizopus azygosporus</name>
    <name type="common">Rhizopus microsporus var. azygosporus</name>
    <dbReference type="NCBI Taxonomy" id="86630"/>
    <lineage>
        <taxon>Eukaryota</taxon>
        <taxon>Fungi</taxon>
        <taxon>Fungi incertae sedis</taxon>
        <taxon>Mucoromycota</taxon>
        <taxon>Mucoromycotina</taxon>
        <taxon>Mucoromycetes</taxon>
        <taxon>Mucorales</taxon>
        <taxon>Mucorineae</taxon>
        <taxon>Rhizopodaceae</taxon>
        <taxon>Rhizopus</taxon>
    </lineage>
</organism>
<sequence length="375" mass="43131">MAANNKRELSPKEAASFRNLLKNYELRQYKKGLKLAESILKKYPDHGETLAMKGLFLNNLEKKEEGYEYVKKGLLKDLTSHICWHVYGLLYRADKNYEEAAKCYANALKYNKNDPNILRDFAILQTQMRHYDALVETRTKLLESKPQNPQYWLGLAIAYQLVNKPEKAVKVLETFEETKIPGITTDFEKSELALYQNTLLEETGNYQAALDHLLQIEPKVTDKRSWKEKHALYLLKLDKKEEAEMAYRLLLDENPHNISYVTSILSLKAADKASKNDILAELFTQYPRSKAIEQLILEYAEGESFKVKVEATLQNGLRKGIPSLFASMRRYYANAEKQRVIEDLVVGYSVSLEKNGTFGTSTGIENKEPPTALLW</sequence>
<dbReference type="STRING" id="86630.A0A367IVK6"/>
<dbReference type="InterPro" id="IPR013105">
    <property type="entry name" value="TPR_2"/>
</dbReference>
<dbReference type="AlphaFoldDB" id="A0A367IVK6"/>
<comment type="caution">
    <text evidence="4">The sequence shown here is derived from an EMBL/GenBank/DDBJ whole genome shotgun (WGS) entry which is preliminary data.</text>
</comment>
<dbReference type="PANTHER" id="PTHR22767">
    <property type="entry name" value="N-TERMINAL ACETYLTRANSFERASE-RELATED"/>
    <property type="match status" value="1"/>
</dbReference>
<dbReference type="OrthoDB" id="10263032at2759"/>
<feature type="non-terminal residue" evidence="4">
    <location>
        <position position="375"/>
    </location>
</feature>
<protein>
    <submittedName>
        <fullName evidence="4">Uncharacterized protein</fullName>
    </submittedName>
</protein>
<keyword evidence="1" id="KW-0677">Repeat</keyword>
<dbReference type="SUPFAM" id="SSF48452">
    <property type="entry name" value="TPR-like"/>
    <property type="match status" value="2"/>
</dbReference>
<dbReference type="PROSITE" id="PS50005">
    <property type="entry name" value="TPR"/>
    <property type="match status" value="1"/>
</dbReference>
<dbReference type="InterPro" id="IPR019734">
    <property type="entry name" value="TPR_rpt"/>
</dbReference>
<dbReference type="InterPro" id="IPR021183">
    <property type="entry name" value="NatA_aux_su"/>
</dbReference>
<gene>
    <name evidence="4" type="ORF">CU097_000541</name>
</gene>
<dbReference type="Proteomes" id="UP000252139">
    <property type="component" value="Unassembled WGS sequence"/>
</dbReference>
<keyword evidence="2 3" id="KW-0802">TPR repeat</keyword>